<evidence type="ECO:0000313" key="1">
    <source>
        <dbReference type="EMBL" id="THH38623.1"/>
    </source>
</evidence>
<accession>A0A4V3XKX2</accession>
<protein>
    <submittedName>
        <fullName evidence="1">Uncharacterized protein</fullName>
    </submittedName>
</protein>
<dbReference type="RefSeq" id="WP_136461515.1">
    <property type="nucleotide sequence ID" value="NZ_SRKY01000001.1"/>
</dbReference>
<dbReference type="EMBL" id="SRKY01000001">
    <property type="protein sequence ID" value="THH38623.1"/>
    <property type="molecule type" value="Genomic_DNA"/>
</dbReference>
<comment type="caution">
    <text evidence="1">The sequence shown here is derived from an EMBL/GenBank/DDBJ whole genome shotgun (WGS) entry which is preliminary data.</text>
</comment>
<organism evidence="1 2">
    <name type="scientific">Aliishimia ponticola</name>
    <dbReference type="NCBI Taxonomy" id="2499833"/>
    <lineage>
        <taxon>Bacteria</taxon>
        <taxon>Pseudomonadati</taxon>
        <taxon>Pseudomonadota</taxon>
        <taxon>Alphaproteobacteria</taxon>
        <taxon>Rhodobacterales</taxon>
        <taxon>Paracoccaceae</taxon>
        <taxon>Aliishimia</taxon>
    </lineage>
</organism>
<sequence>MIRNPLSKPIEENPGVVLGPYEAVAAHLMHINDIIKGSEWKRYGTELPGRSKYSFPIPYKVRDEIIAAYLLFGKLDSSAGSQIIDTKLMSLGCLTSRSEFFEQFAPPDLINPFWHPNTREGVSFLVRASLLNAAKTPVSEFLPLTDEIVRTIRYSGVKEIQPWDGREPYSITRGNVQKALEYDFPGGRNGHDIEEDYYLLNTGKVSMTAQLTLRAIERAIHHEIPMLSKTQIAPSWLSKDVARGPMSILRTTIDSLEWLPSPKSLQEASRIADDEAMVSLRESVRDWNELMLAGKLKDLEDVRARIERDVSRFAGKSWASRVAGLTTYVAIPTSIADFLIGSGYLGGGAAVIGTLSHFLSTRIEKSDRQSWLTIGVDRNGSFVRR</sequence>
<keyword evidence="2" id="KW-1185">Reference proteome</keyword>
<proteinExistence type="predicted"/>
<evidence type="ECO:0000313" key="2">
    <source>
        <dbReference type="Proteomes" id="UP000306602"/>
    </source>
</evidence>
<dbReference type="AlphaFoldDB" id="A0A4V3XKX2"/>
<name>A0A4V3XKX2_9RHOB</name>
<reference evidence="1 2" key="1">
    <citation type="submission" date="2019-04" db="EMBL/GenBank/DDBJ databases">
        <title>Shimia ponticola sp. nov., isolated from seawater.</title>
        <authorList>
            <person name="Kim Y.-O."/>
            <person name="Yoon J.-H."/>
        </authorList>
    </citation>
    <scope>NUCLEOTIDE SEQUENCE [LARGE SCALE GENOMIC DNA]</scope>
    <source>
        <strain evidence="1 2">MYP11</strain>
    </source>
</reference>
<gene>
    <name evidence="1" type="ORF">E4Z66_03375</name>
</gene>
<dbReference type="Proteomes" id="UP000306602">
    <property type="component" value="Unassembled WGS sequence"/>
</dbReference>